<gene>
    <name evidence="1" type="ORF">NBRC116591_24970</name>
</gene>
<dbReference type="Pfam" id="PF01947">
    <property type="entry name" value="Rv2949c-like"/>
    <property type="match status" value="1"/>
</dbReference>
<dbReference type="Proteomes" id="UP001465153">
    <property type="component" value="Unassembled WGS sequence"/>
</dbReference>
<organism evidence="1 2">
    <name type="scientific">Sessilibacter corallicola</name>
    <dbReference type="NCBI Taxonomy" id="2904075"/>
    <lineage>
        <taxon>Bacteria</taxon>
        <taxon>Pseudomonadati</taxon>
        <taxon>Pseudomonadota</taxon>
        <taxon>Gammaproteobacteria</taxon>
        <taxon>Cellvibrionales</taxon>
        <taxon>Cellvibrionaceae</taxon>
        <taxon>Sessilibacter</taxon>
    </lineage>
</organism>
<dbReference type="InterPro" id="IPR002800">
    <property type="entry name" value="Rv2949c-like"/>
</dbReference>
<accession>A0ABQ0AAK6</accession>
<protein>
    <recommendedName>
        <fullName evidence="3">4-hydroxybenzoate synthetase</fullName>
    </recommendedName>
</protein>
<sequence length="189" mass="21671">MKYLFDQEIEPIFVSSGYFDGQLLGVSGNGVPVDFESLPRLLRVMLTCDGTLSKAIESAFSEPITIDLLEQVDVESDGREAKLIRRDINLIGMHSKTRYTFARSYLDLSVIPENLANELEETGKGVGWLLRKLNQEQFREVFTVGWSKDLPVEEHPKGIDLGVYRVYCIKCNGRRFMEITEHYPIDLYR</sequence>
<dbReference type="SUPFAM" id="SSF64288">
    <property type="entry name" value="Chorismate lyase-like"/>
    <property type="match status" value="1"/>
</dbReference>
<proteinExistence type="predicted"/>
<evidence type="ECO:0008006" key="3">
    <source>
        <dbReference type="Google" id="ProtNLM"/>
    </source>
</evidence>
<name>A0ABQ0AAK6_9GAMM</name>
<dbReference type="Gene3D" id="3.40.1410.10">
    <property type="entry name" value="Chorismate lyase-like"/>
    <property type="match status" value="1"/>
</dbReference>
<dbReference type="EMBL" id="BAABWN010000008">
    <property type="protein sequence ID" value="GAA6168686.1"/>
    <property type="molecule type" value="Genomic_DNA"/>
</dbReference>
<comment type="caution">
    <text evidence="1">The sequence shown here is derived from an EMBL/GenBank/DDBJ whole genome shotgun (WGS) entry which is preliminary data.</text>
</comment>
<dbReference type="InterPro" id="IPR028978">
    <property type="entry name" value="Chorismate_lyase_/UTRA_dom_sf"/>
</dbReference>
<evidence type="ECO:0000313" key="1">
    <source>
        <dbReference type="EMBL" id="GAA6168686.1"/>
    </source>
</evidence>
<reference evidence="1 2" key="1">
    <citation type="submission" date="2024-04" db="EMBL/GenBank/DDBJ databases">
        <title>Draft genome sequence of Sessilibacter corallicola NBRC 116591.</title>
        <authorList>
            <person name="Miyakawa T."/>
            <person name="Kusuya Y."/>
            <person name="Miura T."/>
        </authorList>
    </citation>
    <scope>NUCLEOTIDE SEQUENCE [LARGE SCALE GENOMIC DNA]</scope>
    <source>
        <strain evidence="1 2">KU-00831-HH</strain>
    </source>
</reference>
<dbReference type="RefSeq" id="WP_353303442.1">
    <property type="nucleotide sequence ID" value="NZ_BAABWN010000008.1"/>
</dbReference>
<evidence type="ECO:0000313" key="2">
    <source>
        <dbReference type="Proteomes" id="UP001465153"/>
    </source>
</evidence>
<keyword evidence="2" id="KW-1185">Reference proteome</keyword>